<dbReference type="AlphaFoldDB" id="A0A2T7UV18"/>
<evidence type="ECO:0000256" key="5">
    <source>
        <dbReference type="ARBA" id="ARBA00022692"/>
    </source>
</evidence>
<evidence type="ECO:0000256" key="8">
    <source>
        <dbReference type="SAM" id="Phobius"/>
    </source>
</evidence>
<reference evidence="10 11" key="1">
    <citation type="journal article" date="2011" name="Syst. Appl. Microbiol.">
        <title>Defluviimonas denitrificans gen. nov., sp. nov., and Pararhodobacter aggregans gen. nov., sp. nov., non-phototrophic Rhodobacteraceae from the biofilter of a marine aquaculture.</title>
        <authorList>
            <person name="Foesel B.U."/>
            <person name="Drake H.L."/>
            <person name="Schramm A."/>
        </authorList>
    </citation>
    <scope>NUCLEOTIDE SEQUENCE [LARGE SCALE GENOMIC DNA]</scope>
    <source>
        <strain evidence="10 11">D1-19</strain>
    </source>
</reference>
<feature type="domain" description="EamA" evidence="9">
    <location>
        <begin position="19"/>
        <end position="154"/>
    </location>
</feature>
<evidence type="ECO:0000313" key="11">
    <source>
        <dbReference type="Proteomes" id="UP000244810"/>
    </source>
</evidence>
<dbReference type="EMBL" id="QDDR01000002">
    <property type="protein sequence ID" value="PVE48504.1"/>
    <property type="molecule type" value="Genomic_DNA"/>
</dbReference>
<evidence type="ECO:0000256" key="7">
    <source>
        <dbReference type="ARBA" id="ARBA00023136"/>
    </source>
</evidence>
<feature type="transmembrane region" description="Helical" evidence="8">
    <location>
        <begin position="82"/>
        <end position="102"/>
    </location>
</feature>
<comment type="similarity">
    <text evidence="2">Belongs to the EamA transporter family.</text>
</comment>
<proteinExistence type="inferred from homology"/>
<dbReference type="Proteomes" id="UP000244810">
    <property type="component" value="Unassembled WGS sequence"/>
</dbReference>
<dbReference type="GO" id="GO:0005886">
    <property type="term" value="C:plasma membrane"/>
    <property type="evidence" value="ECO:0007669"/>
    <property type="project" value="UniProtKB-SubCell"/>
</dbReference>
<comment type="subcellular location">
    <subcellularLocation>
        <location evidence="1">Cell membrane</location>
        <topology evidence="1">Multi-pass membrane protein</topology>
    </subcellularLocation>
</comment>
<name>A0A2T7UV18_9RHOB</name>
<keyword evidence="6 8" id="KW-1133">Transmembrane helix</keyword>
<evidence type="ECO:0000256" key="1">
    <source>
        <dbReference type="ARBA" id="ARBA00004651"/>
    </source>
</evidence>
<dbReference type="InterPro" id="IPR004626">
    <property type="entry name" value="RarD"/>
</dbReference>
<keyword evidence="11" id="KW-1185">Reference proteome</keyword>
<keyword evidence="3" id="KW-0813">Transport</keyword>
<evidence type="ECO:0000256" key="2">
    <source>
        <dbReference type="ARBA" id="ARBA00007362"/>
    </source>
</evidence>
<feature type="transmembrane region" description="Helical" evidence="8">
    <location>
        <begin position="114"/>
        <end position="131"/>
    </location>
</feature>
<keyword evidence="5 8" id="KW-0812">Transmembrane</keyword>
<accession>A0A2T7UV18</accession>
<dbReference type="SUPFAM" id="SSF103481">
    <property type="entry name" value="Multidrug resistance efflux transporter EmrE"/>
    <property type="match status" value="2"/>
</dbReference>
<dbReference type="PANTHER" id="PTHR22911">
    <property type="entry name" value="ACYL-MALONYL CONDENSING ENZYME-RELATED"/>
    <property type="match status" value="1"/>
</dbReference>
<evidence type="ECO:0000259" key="9">
    <source>
        <dbReference type="Pfam" id="PF00892"/>
    </source>
</evidence>
<protein>
    <submittedName>
        <fullName evidence="10">EamA family transporter RarD</fullName>
    </submittedName>
</protein>
<evidence type="ECO:0000313" key="10">
    <source>
        <dbReference type="EMBL" id="PVE48504.1"/>
    </source>
</evidence>
<dbReference type="NCBIfam" id="TIGR00688">
    <property type="entry name" value="rarD"/>
    <property type="match status" value="1"/>
</dbReference>
<evidence type="ECO:0000256" key="4">
    <source>
        <dbReference type="ARBA" id="ARBA00022475"/>
    </source>
</evidence>
<gene>
    <name evidence="10" type="primary">rarD</name>
    <name evidence="10" type="ORF">DDE23_05465</name>
</gene>
<feature type="transmembrane region" description="Helical" evidence="8">
    <location>
        <begin position="189"/>
        <end position="209"/>
    </location>
</feature>
<evidence type="ECO:0000256" key="3">
    <source>
        <dbReference type="ARBA" id="ARBA00022448"/>
    </source>
</evidence>
<sequence>MDKGRADDSVASDGDSLQGFLLALAAYGIWGAMPLYLHQLRHIGMAEVLAHRVVWSVPVALAVLVWLGRTADLRRALLTPRLLAMGALTAALISVNWGVYVYTIQSGQTISAALGYYINPLFSILLGAIVLRERLTPLQWAAVALAGAAVAVLTWEAGRLPLLSLSLTVSWGLYALAKRALPIGPNQGFTLEVLILFPVAAGCLLWLAARGALALGNTGAWDTLLMLGCGVITAVPLMLYANGAKKLKLTTIALMQYIAPSCIFLTAVFIFHEPFGREKLIAFAMIWAALALYSADLWWRRR</sequence>
<comment type="caution">
    <text evidence="10">The sequence shown here is derived from an EMBL/GenBank/DDBJ whole genome shotgun (WGS) entry which is preliminary data.</text>
</comment>
<feature type="transmembrane region" description="Helical" evidence="8">
    <location>
        <begin position="49"/>
        <end position="70"/>
    </location>
</feature>
<dbReference type="PANTHER" id="PTHR22911:SF137">
    <property type="entry name" value="SOLUTE CARRIER FAMILY 35 MEMBER G2-RELATED"/>
    <property type="match status" value="1"/>
</dbReference>
<dbReference type="InterPro" id="IPR000620">
    <property type="entry name" value="EamA_dom"/>
</dbReference>
<feature type="transmembrane region" description="Helical" evidence="8">
    <location>
        <begin position="221"/>
        <end position="241"/>
    </location>
</feature>
<feature type="transmembrane region" description="Helical" evidence="8">
    <location>
        <begin position="20"/>
        <end position="37"/>
    </location>
</feature>
<evidence type="ECO:0000256" key="6">
    <source>
        <dbReference type="ARBA" id="ARBA00022989"/>
    </source>
</evidence>
<dbReference type="InterPro" id="IPR037185">
    <property type="entry name" value="EmrE-like"/>
</dbReference>
<feature type="domain" description="EamA" evidence="9">
    <location>
        <begin position="162"/>
        <end position="293"/>
    </location>
</feature>
<feature type="transmembrane region" description="Helical" evidence="8">
    <location>
        <begin position="138"/>
        <end position="155"/>
    </location>
</feature>
<dbReference type="OrthoDB" id="369870at2"/>
<feature type="transmembrane region" description="Helical" evidence="8">
    <location>
        <begin position="161"/>
        <end position="177"/>
    </location>
</feature>
<keyword evidence="4" id="KW-1003">Cell membrane</keyword>
<dbReference type="RefSeq" id="WP_107750608.1">
    <property type="nucleotide sequence ID" value="NZ_QBKF01000002.1"/>
</dbReference>
<feature type="transmembrane region" description="Helical" evidence="8">
    <location>
        <begin position="253"/>
        <end position="274"/>
    </location>
</feature>
<organism evidence="10 11">
    <name type="scientific">Pararhodobacter aggregans</name>
    <dbReference type="NCBI Taxonomy" id="404875"/>
    <lineage>
        <taxon>Bacteria</taxon>
        <taxon>Pseudomonadati</taxon>
        <taxon>Pseudomonadota</taxon>
        <taxon>Alphaproteobacteria</taxon>
        <taxon>Rhodobacterales</taxon>
        <taxon>Paracoccaceae</taxon>
        <taxon>Pararhodobacter</taxon>
    </lineage>
</organism>
<keyword evidence="7 8" id="KW-0472">Membrane</keyword>
<dbReference type="Pfam" id="PF00892">
    <property type="entry name" value="EamA"/>
    <property type="match status" value="2"/>
</dbReference>
<feature type="transmembrane region" description="Helical" evidence="8">
    <location>
        <begin position="280"/>
        <end position="299"/>
    </location>
</feature>